<comment type="caution">
    <text evidence="5">The sequence shown here is derived from an EMBL/GenBank/DDBJ whole genome shotgun (WGS) entry which is preliminary data.</text>
</comment>
<dbReference type="RefSeq" id="WP_307217957.1">
    <property type="nucleotide sequence ID" value="NZ_JAUSTI010000009.1"/>
</dbReference>
<name>A0ABT9WG00_9BACL</name>
<keyword evidence="3" id="KW-0804">Transcription</keyword>
<reference evidence="5 6" key="1">
    <citation type="submission" date="2023-07" db="EMBL/GenBank/DDBJ databases">
        <title>Sorghum-associated microbial communities from plants grown in Nebraska, USA.</title>
        <authorList>
            <person name="Schachtman D."/>
        </authorList>
    </citation>
    <scope>NUCLEOTIDE SEQUENCE [LARGE SCALE GENOMIC DNA]</scope>
    <source>
        <strain evidence="5 6">DS1314</strain>
    </source>
</reference>
<evidence type="ECO:0000256" key="3">
    <source>
        <dbReference type="ARBA" id="ARBA00023163"/>
    </source>
</evidence>
<keyword evidence="6" id="KW-1185">Reference proteome</keyword>
<sequence>MDKKEQREELLIENALMSSMFNKIWLTDWNAKNHLNLSMTEVSILEMLASEGQKRAKELSEPLHITSGGITGICNRLIKKGYIVRTRDESIDRRSVVHEITDLGRKVVQEAFDMRLELVSTHFSSLTDEDIQAWNRVYKKLLGNVISK</sequence>
<evidence type="ECO:0000313" key="5">
    <source>
        <dbReference type="EMBL" id="MDQ0172085.1"/>
    </source>
</evidence>
<proteinExistence type="predicted"/>
<dbReference type="Proteomes" id="UP001233836">
    <property type="component" value="Unassembled WGS sequence"/>
</dbReference>
<dbReference type="InterPro" id="IPR055166">
    <property type="entry name" value="Transc_reg_Sar_Rot_HTH"/>
</dbReference>
<dbReference type="PANTHER" id="PTHR33164">
    <property type="entry name" value="TRANSCRIPTIONAL REGULATOR, MARR FAMILY"/>
    <property type="match status" value="1"/>
</dbReference>
<evidence type="ECO:0000256" key="1">
    <source>
        <dbReference type="ARBA" id="ARBA00023015"/>
    </source>
</evidence>
<dbReference type="GO" id="GO:0003677">
    <property type="term" value="F:DNA binding"/>
    <property type="evidence" value="ECO:0007669"/>
    <property type="project" value="UniProtKB-KW"/>
</dbReference>
<evidence type="ECO:0000313" key="6">
    <source>
        <dbReference type="Proteomes" id="UP001233836"/>
    </source>
</evidence>
<accession>A0ABT9WG00</accession>
<gene>
    <name evidence="5" type="ORF">J2T19_003547</name>
</gene>
<evidence type="ECO:0000259" key="4">
    <source>
        <dbReference type="PROSITE" id="PS50995"/>
    </source>
</evidence>
<dbReference type="SUPFAM" id="SSF46785">
    <property type="entry name" value="Winged helix' DNA-binding domain"/>
    <property type="match status" value="1"/>
</dbReference>
<dbReference type="Gene3D" id="1.10.10.10">
    <property type="entry name" value="Winged helix-like DNA-binding domain superfamily/Winged helix DNA-binding domain"/>
    <property type="match status" value="1"/>
</dbReference>
<dbReference type="InterPro" id="IPR039422">
    <property type="entry name" value="MarR/SlyA-like"/>
</dbReference>
<dbReference type="InterPro" id="IPR036390">
    <property type="entry name" value="WH_DNA-bd_sf"/>
</dbReference>
<evidence type="ECO:0000256" key="2">
    <source>
        <dbReference type="ARBA" id="ARBA00023125"/>
    </source>
</evidence>
<dbReference type="EMBL" id="JAUSTI010000009">
    <property type="protein sequence ID" value="MDQ0172085.1"/>
    <property type="molecule type" value="Genomic_DNA"/>
</dbReference>
<feature type="domain" description="HTH marR-type" evidence="4">
    <location>
        <begin position="1"/>
        <end position="143"/>
    </location>
</feature>
<dbReference type="InterPro" id="IPR036388">
    <property type="entry name" value="WH-like_DNA-bd_sf"/>
</dbReference>
<organism evidence="5 6">
    <name type="scientific">Paenibacillus tundrae</name>
    <dbReference type="NCBI Taxonomy" id="528187"/>
    <lineage>
        <taxon>Bacteria</taxon>
        <taxon>Bacillati</taxon>
        <taxon>Bacillota</taxon>
        <taxon>Bacilli</taxon>
        <taxon>Bacillales</taxon>
        <taxon>Paenibacillaceae</taxon>
        <taxon>Paenibacillus</taxon>
    </lineage>
</organism>
<dbReference type="PROSITE" id="PS50995">
    <property type="entry name" value="HTH_MARR_2"/>
    <property type="match status" value="1"/>
</dbReference>
<dbReference type="PANTHER" id="PTHR33164:SF99">
    <property type="entry name" value="MARR FAMILY REGULATORY PROTEIN"/>
    <property type="match status" value="1"/>
</dbReference>
<keyword evidence="2 5" id="KW-0238">DNA-binding</keyword>
<dbReference type="InterPro" id="IPR000835">
    <property type="entry name" value="HTH_MarR-typ"/>
</dbReference>
<keyword evidence="1" id="KW-0805">Transcription regulation</keyword>
<protein>
    <submittedName>
        <fullName evidence="5">DNA-binding MarR family transcriptional regulator</fullName>
    </submittedName>
</protein>
<dbReference type="SMART" id="SM00347">
    <property type="entry name" value="HTH_MARR"/>
    <property type="match status" value="1"/>
</dbReference>
<dbReference type="Pfam" id="PF22381">
    <property type="entry name" value="Staph_reg_Sar_Rot"/>
    <property type="match status" value="1"/>
</dbReference>